<organism evidence="2 3">
    <name type="scientific">Breznakia pachnodae</name>
    <dbReference type="NCBI Taxonomy" id="265178"/>
    <lineage>
        <taxon>Bacteria</taxon>
        <taxon>Bacillati</taxon>
        <taxon>Bacillota</taxon>
        <taxon>Erysipelotrichia</taxon>
        <taxon>Erysipelotrichales</taxon>
        <taxon>Erysipelotrichaceae</taxon>
        <taxon>Breznakia</taxon>
    </lineage>
</organism>
<keyword evidence="1" id="KW-1133">Transmembrane helix</keyword>
<dbReference type="Proteomes" id="UP001230220">
    <property type="component" value="Unassembled WGS sequence"/>
</dbReference>
<sequence>MNNMKRKCKRNLLKLILFAGCIAIGILFYNLVKPVPLTYDAFYKDVEVYEFASDKQQFKIDYVGRIYENDSFIYNYEITNNRLPSELIYSSDEPLDWVDDNTYLKGEIVEYYIQDKYDSSMFATKDTYAQYQYYNIWQLVIKSDEKDMPFQEWKDENLEKVYEKYVEDWSDSFMEFYAVIAAAIVTAFCFVLTISSKGIVATITKISKESKDEKENKTEHIKAIK</sequence>
<gene>
    <name evidence="2" type="ORF">J2S15_003254</name>
</gene>
<reference evidence="2 3" key="1">
    <citation type="submission" date="2023-07" db="EMBL/GenBank/DDBJ databases">
        <title>Genomic Encyclopedia of Type Strains, Phase IV (KMG-IV): sequencing the most valuable type-strain genomes for metagenomic binning, comparative biology and taxonomic classification.</title>
        <authorList>
            <person name="Goeker M."/>
        </authorList>
    </citation>
    <scope>NUCLEOTIDE SEQUENCE [LARGE SCALE GENOMIC DNA]</scope>
    <source>
        <strain evidence="2 3">DSM 16784</strain>
    </source>
</reference>
<keyword evidence="3" id="KW-1185">Reference proteome</keyword>
<proteinExistence type="predicted"/>
<keyword evidence="1" id="KW-0812">Transmembrane</keyword>
<evidence type="ECO:0000313" key="3">
    <source>
        <dbReference type="Proteomes" id="UP001230220"/>
    </source>
</evidence>
<feature type="transmembrane region" description="Helical" evidence="1">
    <location>
        <begin position="12"/>
        <end position="32"/>
    </location>
</feature>
<dbReference type="RefSeq" id="WP_307410175.1">
    <property type="nucleotide sequence ID" value="NZ_JAUSUR010000007.1"/>
</dbReference>
<evidence type="ECO:0000256" key="1">
    <source>
        <dbReference type="SAM" id="Phobius"/>
    </source>
</evidence>
<feature type="transmembrane region" description="Helical" evidence="1">
    <location>
        <begin position="176"/>
        <end position="195"/>
    </location>
</feature>
<dbReference type="EMBL" id="JAUSUR010000007">
    <property type="protein sequence ID" value="MDQ0362500.1"/>
    <property type="molecule type" value="Genomic_DNA"/>
</dbReference>
<protein>
    <recommendedName>
        <fullName evidence="4">DUF4178 domain-containing protein</fullName>
    </recommendedName>
</protein>
<name>A0ABU0E6K8_9FIRM</name>
<comment type="caution">
    <text evidence="2">The sequence shown here is derived from an EMBL/GenBank/DDBJ whole genome shotgun (WGS) entry which is preliminary data.</text>
</comment>
<evidence type="ECO:0000313" key="2">
    <source>
        <dbReference type="EMBL" id="MDQ0362500.1"/>
    </source>
</evidence>
<accession>A0ABU0E6K8</accession>
<evidence type="ECO:0008006" key="4">
    <source>
        <dbReference type="Google" id="ProtNLM"/>
    </source>
</evidence>
<keyword evidence="1" id="KW-0472">Membrane</keyword>